<feature type="binding site" evidence="13">
    <location>
        <position position="168"/>
    </location>
    <ligand>
        <name>Ca(2+)</name>
        <dbReference type="ChEBI" id="CHEBI:29108"/>
        <label>1</label>
    </ligand>
</feature>
<feature type="disulfide bond" evidence="15">
    <location>
        <begin position="220"/>
        <end position="425"/>
    </location>
</feature>
<feature type="binding site" evidence="13">
    <location>
        <position position="187"/>
    </location>
    <ligand>
        <name>Ca(2+)</name>
        <dbReference type="ChEBI" id="CHEBI:29108"/>
        <label>1</label>
    </ligand>
</feature>
<dbReference type="AlphaFoldDB" id="D8SPR6"/>
<feature type="compositionally biased region" description="Low complexity" evidence="17">
    <location>
        <begin position="64"/>
        <end position="120"/>
    </location>
</feature>
<comment type="similarity">
    <text evidence="16">Belongs to the peroxidase family.</text>
</comment>
<dbReference type="GO" id="GO:0006950">
    <property type="term" value="P:response to stress"/>
    <property type="evidence" value="ECO:0000318"/>
    <property type="project" value="GO_Central"/>
</dbReference>
<dbReference type="GO" id="GO:0042744">
    <property type="term" value="P:hydrogen peroxide catabolic process"/>
    <property type="evidence" value="ECO:0007669"/>
    <property type="project" value="UniProtKB-KW"/>
</dbReference>
<feature type="binding site" evidence="13">
    <location>
        <position position="349"/>
    </location>
    <ligand>
        <name>Ca(2+)</name>
        <dbReference type="ChEBI" id="CHEBI:29108"/>
        <label>2</label>
    </ligand>
</feature>
<evidence type="ECO:0000256" key="3">
    <source>
        <dbReference type="ARBA" id="ARBA00012313"/>
    </source>
</evidence>
<feature type="disulfide bond" evidence="15">
    <location>
        <begin position="133"/>
        <end position="214"/>
    </location>
</feature>
<comment type="catalytic activity">
    <reaction evidence="1">
        <text>2 a phenolic donor + H2O2 = 2 a phenolic radical donor + 2 H2O</text>
        <dbReference type="Rhea" id="RHEA:56136"/>
        <dbReference type="ChEBI" id="CHEBI:15377"/>
        <dbReference type="ChEBI" id="CHEBI:16240"/>
        <dbReference type="ChEBI" id="CHEBI:139520"/>
        <dbReference type="ChEBI" id="CHEBI:139521"/>
        <dbReference type="EC" id="1.11.1.7"/>
    </reaction>
</comment>
<dbReference type="STRING" id="88036.D8SPR6"/>
<dbReference type="HOGENOM" id="CLU_010543_0_1_1"/>
<dbReference type="GO" id="GO:0140825">
    <property type="term" value="F:lactoperoxidase activity"/>
    <property type="evidence" value="ECO:0007669"/>
    <property type="project" value="UniProtKB-EC"/>
</dbReference>
<dbReference type="Pfam" id="PF00141">
    <property type="entry name" value="peroxidase"/>
    <property type="match status" value="1"/>
</dbReference>
<dbReference type="CDD" id="cd00693">
    <property type="entry name" value="secretory_peroxidase"/>
    <property type="match status" value="1"/>
</dbReference>
<keyword evidence="8 13" id="KW-0408">Iron</keyword>
<feature type="binding site" description="axial binding residue" evidence="13">
    <location>
        <position position="297"/>
    </location>
    <ligand>
        <name>heme b</name>
        <dbReference type="ChEBI" id="CHEBI:60344"/>
    </ligand>
    <ligandPart>
        <name>Fe</name>
        <dbReference type="ChEBI" id="CHEBI:18248"/>
    </ligandPart>
</feature>
<keyword evidence="20" id="KW-1185">Reference proteome</keyword>
<protein>
    <recommendedName>
        <fullName evidence="3">peroxidase</fullName>
        <ecNumber evidence="3">1.11.1.7</ecNumber>
    </recommendedName>
</protein>
<feature type="binding site" evidence="13">
    <location>
        <position position="174"/>
    </location>
    <ligand>
        <name>Ca(2+)</name>
        <dbReference type="ChEBI" id="CHEBI:29108"/>
        <label>1</label>
    </ligand>
</feature>
<evidence type="ECO:0000313" key="20">
    <source>
        <dbReference type="Proteomes" id="UP000001514"/>
    </source>
</evidence>
<accession>D8SPR6</accession>
<dbReference type="InterPro" id="IPR000823">
    <property type="entry name" value="Peroxidase_pln"/>
</dbReference>
<dbReference type="Gene3D" id="1.10.420.10">
    <property type="entry name" value="Peroxidase, domain 2"/>
    <property type="match status" value="1"/>
</dbReference>
<feature type="disulfide bond" evidence="15">
    <location>
        <begin position="166"/>
        <end position="171"/>
    </location>
</feature>
<gene>
    <name evidence="19" type="ORF">SELMODRAFT_122100</name>
</gene>
<dbReference type="PROSITE" id="PS00436">
    <property type="entry name" value="PEROXIDASE_2"/>
    <property type="match status" value="1"/>
</dbReference>
<dbReference type="GO" id="GO:0020037">
    <property type="term" value="F:heme binding"/>
    <property type="evidence" value="ECO:0007669"/>
    <property type="project" value="InterPro"/>
</dbReference>
<comment type="function">
    <text evidence="2">Removal of H(2)O(2), oxidation of toxic reductants, biosynthesis and degradation of lignin, suberization, auxin catabolism, response to environmental stresses such as wounding, pathogen attack and oxidative stress. These functions might be dependent on each isozyme/isoform in each plant tissue.</text>
</comment>
<feature type="compositionally biased region" description="Low complexity" evidence="17">
    <location>
        <begin position="41"/>
        <end position="57"/>
    </location>
</feature>
<dbReference type="PROSITE" id="PS50873">
    <property type="entry name" value="PEROXIDASE_4"/>
    <property type="match status" value="1"/>
</dbReference>
<organism evidence="20">
    <name type="scientific">Selaginella moellendorffii</name>
    <name type="common">Spikemoss</name>
    <dbReference type="NCBI Taxonomy" id="88036"/>
    <lineage>
        <taxon>Eukaryota</taxon>
        <taxon>Viridiplantae</taxon>
        <taxon>Streptophyta</taxon>
        <taxon>Embryophyta</taxon>
        <taxon>Tracheophyta</taxon>
        <taxon>Lycopodiopsida</taxon>
        <taxon>Selaginellales</taxon>
        <taxon>Selaginellaceae</taxon>
        <taxon>Selaginella</taxon>
    </lineage>
</organism>
<feature type="binding site" evidence="13">
    <location>
        <position position="298"/>
    </location>
    <ligand>
        <name>Ca(2+)</name>
        <dbReference type="ChEBI" id="CHEBI:29108"/>
        <label>2</label>
    </ligand>
</feature>
<dbReference type="FunFam" id="1.10.520.10:FF:000008">
    <property type="entry name" value="Peroxidase"/>
    <property type="match status" value="1"/>
</dbReference>
<dbReference type="PANTHER" id="PTHR31517:SF84">
    <property type="entry name" value="PEROXIDASE"/>
    <property type="match status" value="1"/>
</dbReference>
<dbReference type="GO" id="GO:0006979">
    <property type="term" value="P:response to oxidative stress"/>
    <property type="evidence" value="ECO:0007669"/>
    <property type="project" value="InterPro"/>
</dbReference>
<keyword evidence="6 13" id="KW-0479">Metal-binding</keyword>
<keyword evidence="9 15" id="KW-1015">Disulfide bond</keyword>
<evidence type="ECO:0000256" key="2">
    <source>
        <dbReference type="ARBA" id="ARBA00002322"/>
    </source>
</evidence>
<dbReference type="InterPro" id="IPR019794">
    <property type="entry name" value="Peroxidases_AS"/>
</dbReference>
<dbReference type="GO" id="GO:0004601">
    <property type="term" value="F:peroxidase activity"/>
    <property type="evidence" value="ECO:0000318"/>
    <property type="project" value="GO_Central"/>
</dbReference>
<evidence type="ECO:0000256" key="12">
    <source>
        <dbReference type="PIRSR" id="PIRSR600823-2"/>
    </source>
</evidence>
<feature type="active site" description="Proton acceptor" evidence="11">
    <location>
        <position position="164"/>
    </location>
</feature>
<feature type="binding site" evidence="13">
    <location>
        <position position="172"/>
    </location>
    <ligand>
        <name>Ca(2+)</name>
        <dbReference type="ChEBI" id="CHEBI:29108"/>
        <label>1</label>
    </ligand>
</feature>
<evidence type="ECO:0000256" key="6">
    <source>
        <dbReference type="ARBA" id="ARBA00022723"/>
    </source>
</evidence>
<dbReference type="KEGG" id="smo:SELMODRAFT_122100"/>
<keyword evidence="4" id="KW-0575">Peroxidase</keyword>
<feature type="site" description="Transition state stabilizer" evidence="14">
    <location>
        <position position="160"/>
    </location>
</feature>
<name>D8SPR6_SELML</name>
<dbReference type="GO" id="GO:0046872">
    <property type="term" value="F:metal ion binding"/>
    <property type="evidence" value="ECO:0007669"/>
    <property type="project" value="UniProtKB-KW"/>
</dbReference>
<evidence type="ECO:0000256" key="4">
    <source>
        <dbReference type="ARBA" id="ARBA00022559"/>
    </source>
</evidence>
<sequence length="430" mass="48186">MFYRDDDQSWSGGAFQGGAFRDDRERYWRESNPDPYPDPNPSQLQQPDQVVSQQQIPNQPPQQIPQQVQNPNQFPQQVQNQNPNQPQVQNQNQNQQQVQSQNQNQQQAQNQNQNQQQAQNQNQVVRGFYDQSCPSAESVVRRTMVDSFRRNPLLAAGILRLFFHDCFVRGCDGSVLLDRKPGGPIPEKESDVNNNSITGFRVIDDAKKRLERMCPGVVSCSDILALAARDAVWISGGPRWSVPTGRLDGRVSLATEADNEIPPPDLRIRDLRKAFLAKGLNTHDVVTLSGYSFTGAHTIGRAHCPAFEDRLYNFSATNAPDPTVNLSLLDSLQKICPRVGNTTFTVSLDRQTQVLFDNSYYVQILASNGLLQTDQQLLFDASTAGLVRAYAADSSMFFRAFAKAMIKLSRVGLKAPGEGEIRKHCRRVNP</sequence>
<dbReference type="InterPro" id="IPR033905">
    <property type="entry name" value="Secretory_peroxidase"/>
</dbReference>
<evidence type="ECO:0000256" key="11">
    <source>
        <dbReference type="PIRSR" id="PIRSR600823-1"/>
    </source>
</evidence>
<evidence type="ECO:0000313" key="19">
    <source>
        <dbReference type="EMBL" id="EFJ13462.1"/>
    </source>
</evidence>
<evidence type="ECO:0000259" key="18">
    <source>
        <dbReference type="PROSITE" id="PS50873"/>
    </source>
</evidence>
<dbReference type="SUPFAM" id="SSF48113">
    <property type="entry name" value="Heme-dependent peroxidases"/>
    <property type="match status" value="1"/>
</dbReference>
<dbReference type="InterPro" id="IPR010255">
    <property type="entry name" value="Haem_peroxidase_sf"/>
</dbReference>
<dbReference type="PRINTS" id="PR00461">
    <property type="entry name" value="PLPEROXIDASE"/>
</dbReference>
<keyword evidence="10" id="KW-0376">Hydrogen peroxide</keyword>
<feature type="binding site" evidence="13">
    <location>
        <position position="352"/>
    </location>
    <ligand>
        <name>Ca(2+)</name>
        <dbReference type="ChEBI" id="CHEBI:29108"/>
        <label>2</label>
    </ligand>
</feature>
<feature type="binding site" evidence="12">
    <location>
        <position position="262"/>
    </location>
    <ligand>
        <name>substrate</name>
    </ligand>
</feature>
<evidence type="ECO:0000256" key="5">
    <source>
        <dbReference type="ARBA" id="ARBA00022617"/>
    </source>
</evidence>
<dbReference type="EMBL" id="GL377632">
    <property type="protein sequence ID" value="EFJ13462.1"/>
    <property type="molecule type" value="Genomic_DNA"/>
</dbReference>
<evidence type="ECO:0000256" key="8">
    <source>
        <dbReference type="ARBA" id="ARBA00023004"/>
    </source>
</evidence>
<evidence type="ECO:0000256" key="17">
    <source>
        <dbReference type="SAM" id="MobiDB-lite"/>
    </source>
</evidence>
<feature type="compositionally biased region" description="Basic and acidic residues" evidence="17">
    <location>
        <begin position="20"/>
        <end position="32"/>
    </location>
</feature>
<feature type="disulfide bond" evidence="15">
    <location>
        <begin position="304"/>
        <end position="336"/>
    </location>
</feature>
<evidence type="ECO:0000256" key="14">
    <source>
        <dbReference type="PIRSR" id="PIRSR600823-4"/>
    </source>
</evidence>
<dbReference type="PRINTS" id="PR00458">
    <property type="entry name" value="PEROXIDASE"/>
</dbReference>
<dbReference type="InParanoid" id="D8SPR6"/>
<feature type="region of interest" description="Disordered" evidence="17">
    <location>
        <begin position="1"/>
        <end position="120"/>
    </location>
</feature>
<dbReference type="Gramene" id="EFJ13462">
    <property type="protein sequence ID" value="EFJ13462"/>
    <property type="gene ID" value="SELMODRAFT_122100"/>
</dbReference>
<evidence type="ECO:0000256" key="15">
    <source>
        <dbReference type="PIRSR" id="PIRSR600823-5"/>
    </source>
</evidence>
<evidence type="ECO:0000256" key="1">
    <source>
        <dbReference type="ARBA" id="ARBA00000189"/>
    </source>
</evidence>
<feature type="domain" description="Plant heme peroxidase family profile" evidence="18">
    <location>
        <begin position="123"/>
        <end position="429"/>
    </location>
</feature>
<dbReference type="PANTHER" id="PTHR31517">
    <property type="match status" value="1"/>
</dbReference>
<dbReference type="InterPro" id="IPR002016">
    <property type="entry name" value="Haem_peroxidase"/>
</dbReference>
<evidence type="ECO:0000256" key="7">
    <source>
        <dbReference type="ARBA" id="ARBA00023002"/>
    </source>
</evidence>
<keyword evidence="5" id="KW-0349">Heme</keyword>
<dbReference type="GO" id="GO:0009505">
    <property type="term" value="C:plant-type cell wall"/>
    <property type="evidence" value="ECO:0000318"/>
    <property type="project" value="GO_Central"/>
</dbReference>
<dbReference type="EC" id="1.11.1.7" evidence="3"/>
<evidence type="ECO:0000256" key="16">
    <source>
        <dbReference type="RuleBase" id="RU004241"/>
    </source>
</evidence>
<keyword evidence="13" id="KW-0106">Calcium</keyword>
<evidence type="ECO:0000256" key="9">
    <source>
        <dbReference type="ARBA" id="ARBA00023157"/>
    </source>
</evidence>
<feature type="binding site" evidence="13">
    <location>
        <position position="170"/>
    </location>
    <ligand>
        <name>Ca(2+)</name>
        <dbReference type="ChEBI" id="CHEBI:29108"/>
        <label>1</label>
    </ligand>
</feature>
<feature type="binding site" evidence="13">
    <location>
        <position position="357"/>
    </location>
    <ligand>
        <name>Ca(2+)</name>
        <dbReference type="ChEBI" id="CHEBI:29108"/>
        <label>2</label>
    </ligand>
</feature>
<evidence type="ECO:0000256" key="10">
    <source>
        <dbReference type="ARBA" id="ARBA00023324"/>
    </source>
</evidence>
<reference evidence="19 20" key="1">
    <citation type="journal article" date="2011" name="Science">
        <title>The Selaginella genome identifies genetic changes associated with the evolution of vascular plants.</title>
        <authorList>
            <person name="Banks J.A."/>
            <person name="Nishiyama T."/>
            <person name="Hasebe M."/>
            <person name="Bowman J.L."/>
            <person name="Gribskov M."/>
            <person name="dePamphilis C."/>
            <person name="Albert V.A."/>
            <person name="Aono N."/>
            <person name="Aoyama T."/>
            <person name="Ambrose B.A."/>
            <person name="Ashton N.W."/>
            <person name="Axtell M.J."/>
            <person name="Barker E."/>
            <person name="Barker M.S."/>
            <person name="Bennetzen J.L."/>
            <person name="Bonawitz N.D."/>
            <person name="Chapple C."/>
            <person name="Cheng C."/>
            <person name="Correa L.G."/>
            <person name="Dacre M."/>
            <person name="DeBarry J."/>
            <person name="Dreyer I."/>
            <person name="Elias M."/>
            <person name="Engstrom E.M."/>
            <person name="Estelle M."/>
            <person name="Feng L."/>
            <person name="Finet C."/>
            <person name="Floyd S.K."/>
            <person name="Frommer W.B."/>
            <person name="Fujita T."/>
            <person name="Gramzow L."/>
            <person name="Gutensohn M."/>
            <person name="Harholt J."/>
            <person name="Hattori M."/>
            <person name="Heyl A."/>
            <person name="Hirai T."/>
            <person name="Hiwatashi Y."/>
            <person name="Ishikawa M."/>
            <person name="Iwata M."/>
            <person name="Karol K.G."/>
            <person name="Koehler B."/>
            <person name="Kolukisaoglu U."/>
            <person name="Kubo M."/>
            <person name="Kurata T."/>
            <person name="Lalonde S."/>
            <person name="Li K."/>
            <person name="Li Y."/>
            <person name="Litt A."/>
            <person name="Lyons E."/>
            <person name="Manning G."/>
            <person name="Maruyama T."/>
            <person name="Michael T.P."/>
            <person name="Mikami K."/>
            <person name="Miyazaki S."/>
            <person name="Morinaga S."/>
            <person name="Murata T."/>
            <person name="Mueller-Roeber B."/>
            <person name="Nelson D.R."/>
            <person name="Obara M."/>
            <person name="Oguri Y."/>
            <person name="Olmstead R.G."/>
            <person name="Onodera N."/>
            <person name="Petersen B.L."/>
            <person name="Pils B."/>
            <person name="Prigge M."/>
            <person name="Rensing S.A."/>
            <person name="Riano-Pachon D.M."/>
            <person name="Roberts A.W."/>
            <person name="Sato Y."/>
            <person name="Scheller H.V."/>
            <person name="Schulz B."/>
            <person name="Schulz C."/>
            <person name="Shakirov E.V."/>
            <person name="Shibagaki N."/>
            <person name="Shinohara N."/>
            <person name="Shippen D.E."/>
            <person name="Soerensen I."/>
            <person name="Sotooka R."/>
            <person name="Sugimoto N."/>
            <person name="Sugita M."/>
            <person name="Sumikawa N."/>
            <person name="Tanurdzic M."/>
            <person name="Theissen G."/>
            <person name="Ulvskov P."/>
            <person name="Wakazuki S."/>
            <person name="Weng J.K."/>
            <person name="Willats W.W."/>
            <person name="Wipf D."/>
            <person name="Wolf P.G."/>
            <person name="Yang L."/>
            <person name="Zimmer A.D."/>
            <person name="Zhu Q."/>
            <person name="Mitros T."/>
            <person name="Hellsten U."/>
            <person name="Loque D."/>
            <person name="Otillar R."/>
            <person name="Salamov A."/>
            <person name="Schmutz J."/>
            <person name="Shapiro H."/>
            <person name="Lindquist E."/>
            <person name="Lucas S."/>
            <person name="Rokhsar D."/>
            <person name="Grigoriev I.V."/>
        </authorList>
    </citation>
    <scope>NUCLEOTIDE SEQUENCE [LARGE SCALE GENOMIC DNA]</scope>
</reference>
<feature type="binding site" evidence="13">
    <location>
        <position position="165"/>
    </location>
    <ligand>
        <name>Ca(2+)</name>
        <dbReference type="ChEBI" id="CHEBI:29108"/>
        <label>1</label>
    </ligand>
</feature>
<evidence type="ECO:0000256" key="13">
    <source>
        <dbReference type="PIRSR" id="PIRSR600823-3"/>
    </source>
</evidence>
<dbReference type="Proteomes" id="UP000001514">
    <property type="component" value="Unassembled WGS sequence"/>
</dbReference>
<dbReference type="Gene3D" id="1.10.520.10">
    <property type="match status" value="1"/>
</dbReference>
<dbReference type="FunFam" id="1.10.420.10:FF:000001">
    <property type="entry name" value="Peroxidase"/>
    <property type="match status" value="1"/>
</dbReference>
<comment type="cofactor">
    <cofactor evidence="13">
        <name>Ca(2+)</name>
        <dbReference type="ChEBI" id="CHEBI:29108"/>
    </cofactor>
    <text evidence="13">Binds 2 calcium ions per subunit.</text>
</comment>
<proteinExistence type="inferred from homology"/>
<comment type="cofactor">
    <cofactor evidence="13">
        <name>heme b</name>
        <dbReference type="ChEBI" id="CHEBI:60344"/>
    </cofactor>
    <text evidence="13">Binds 1 heme b (iron(II)-protoporphyrin IX) group per subunit.</text>
</comment>
<keyword evidence="7" id="KW-0560">Oxidoreductase</keyword>